<organism evidence="1 2">
    <name type="scientific">Clostridium formicaceticum</name>
    <dbReference type="NCBI Taxonomy" id="1497"/>
    <lineage>
        <taxon>Bacteria</taxon>
        <taxon>Bacillati</taxon>
        <taxon>Bacillota</taxon>
        <taxon>Clostridia</taxon>
        <taxon>Eubacteriales</taxon>
        <taxon>Clostridiaceae</taxon>
        <taxon>Clostridium</taxon>
    </lineage>
</organism>
<dbReference type="RefSeq" id="WP_156778733.1">
    <property type="nucleotide sequence ID" value="NZ_CP017603.1"/>
</dbReference>
<evidence type="ECO:0000313" key="1">
    <source>
        <dbReference type="EMBL" id="ARE86058.1"/>
    </source>
</evidence>
<sequence>MEMLSWMKKVDSSMEKNALLELIDEMHGVIHALLEENKASKSTIEKLSKELEK</sequence>
<dbReference type="EMBL" id="CP020559">
    <property type="protein sequence ID" value="ARE86058.1"/>
    <property type="molecule type" value="Genomic_DNA"/>
</dbReference>
<name>A0AAC9RIR7_9CLOT</name>
<proteinExistence type="predicted"/>
<reference evidence="1 2" key="1">
    <citation type="submission" date="2017-03" db="EMBL/GenBank/DDBJ databases">
        <title>Complete sequence of Clostridium formicaceticum DSM 92.</title>
        <authorList>
            <person name="Poehlein A."/>
            <person name="Karl M."/>
            <person name="Bengelsdorf F.R."/>
            <person name="Duerre P."/>
            <person name="Daniel R."/>
        </authorList>
    </citation>
    <scope>NUCLEOTIDE SEQUENCE [LARGE SCALE GENOMIC DNA]</scope>
    <source>
        <strain evidence="1 2">DSM 92</strain>
    </source>
</reference>
<protein>
    <submittedName>
        <fullName evidence="1">Uncharacterized protein</fullName>
    </submittedName>
</protein>
<accession>A0AAC9RIR7</accession>
<evidence type="ECO:0000313" key="2">
    <source>
        <dbReference type="Proteomes" id="UP000192478"/>
    </source>
</evidence>
<dbReference type="AlphaFoldDB" id="A0AAC9RIR7"/>
<dbReference type="Proteomes" id="UP000192478">
    <property type="component" value="Chromosome"/>
</dbReference>
<gene>
    <name evidence="1" type="ORF">CLFO_03740</name>
</gene>